<dbReference type="AlphaFoldDB" id="A0A9P0J910"/>
<proteinExistence type="predicted"/>
<name>A0A9P0J910_APHGO</name>
<evidence type="ECO:0000313" key="2">
    <source>
        <dbReference type="EMBL" id="CAH1732558.1"/>
    </source>
</evidence>
<protein>
    <submittedName>
        <fullName evidence="2">Uncharacterized protein</fullName>
    </submittedName>
</protein>
<keyword evidence="3" id="KW-1185">Reference proteome</keyword>
<gene>
    <name evidence="2" type="ORF">APHIGO_LOCUS9031</name>
</gene>
<sequence length="170" mass="19799">MKLDSSFCTTSETIRISSQYSAVPYPCSYVYVCVSIYIYIVYYIPIGDLSKHRRLPLRCHCTGAFYQKINYAATVNVTIPYHTQKPFLCRPRDVYRITIILPQITPGRSSNPRGLNQIKTPISYLLKTQRPPCFRKYFESIRNFPSTWYNINILTLSLFCKGLILVLLYL</sequence>
<dbReference type="Proteomes" id="UP001154329">
    <property type="component" value="Chromosome 3"/>
</dbReference>
<evidence type="ECO:0000313" key="3">
    <source>
        <dbReference type="Proteomes" id="UP001154329"/>
    </source>
</evidence>
<keyword evidence="1" id="KW-0472">Membrane</keyword>
<reference evidence="2" key="2">
    <citation type="submission" date="2022-10" db="EMBL/GenBank/DDBJ databases">
        <authorList>
            <consortium name="ENA_rothamsted_submissions"/>
            <consortium name="culmorum"/>
            <person name="King R."/>
        </authorList>
    </citation>
    <scope>NUCLEOTIDE SEQUENCE</scope>
</reference>
<keyword evidence="1" id="KW-1133">Transmembrane helix</keyword>
<accession>A0A9P0J910</accession>
<feature type="transmembrane region" description="Helical" evidence="1">
    <location>
        <begin position="148"/>
        <end position="169"/>
    </location>
</feature>
<keyword evidence="1" id="KW-0812">Transmembrane</keyword>
<evidence type="ECO:0000256" key="1">
    <source>
        <dbReference type="SAM" id="Phobius"/>
    </source>
</evidence>
<organism evidence="2 3">
    <name type="scientific">Aphis gossypii</name>
    <name type="common">Cotton aphid</name>
    <dbReference type="NCBI Taxonomy" id="80765"/>
    <lineage>
        <taxon>Eukaryota</taxon>
        <taxon>Metazoa</taxon>
        <taxon>Ecdysozoa</taxon>
        <taxon>Arthropoda</taxon>
        <taxon>Hexapoda</taxon>
        <taxon>Insecta</taxon>
        <taxon>Pterygota</taxon>
        <taxon>Neoptera</taxon>
        <taxon>Paraneoptera</taxon>
        <taxon>Hemiptera</taxon>
        <taxon>Sternorrhyncha</taxon>
        <taxon>Aphidomorpha</taxon>
        <taxon>Aphidoidea</taxon>
        <taxon>Aphididae</taxon>
        <taxon>Aphidini</taxon>
        <taxon>Aphis</taxon>
        <taxon>Aphis</taxon>
    </lineage>
</organism>
<dbReference type="EMBL" id="OU899036">
    <property type="protein sequence ID" value="CAH1732558.1"/>
    <property type="molecule type" value="Genomic_DNA"/>
</dbReference>
<feature type="transmembrane region" description="Helical" evidence="1">
    <location>
        <begin position="28"/>
        <end position="46"/>
    </location>
</feature>
<reference evidence="2" key="1">
    <citation type="submission" date="2022-02" db="EMBL/GenBank/DDBJ databases">
        <authorList>
            <person name="King R."/>
        </authorList>
    </citation>
    <scope>NUCLEOTIDE SEQUENCE</scope>
</reference>